<keyword evidence="6" id="KW-1185">Reference proteome</keyword>
<dbReference type="GO" id="GO:0050660">
    <property type="term" value="F:flavin adenine dinucleotide binding"/>
    <property type="evidence" value="ECO:0007669"/>
    <property type="project" value="InterPro"/>
</dbReference>
<keyword evidence="4" id="KW-0560">Oxidoreductase</keyword>
<evidence type="ECO:0000313" key="5">
    <source>
        <dbReference type="EMBL" id="KAF2671833.1"/>
    </source>
</evidence>
<dbReference type="Pfam" id="PF00743">
    <property type="entry name" value="FMO-like"/>
    <property type="match status" value="1"/>
</dbReference>
<evidence type="ECO:0000256" key="1">
    <source>
        <dbReference type="ARBA" id="ARBA00010139"/>
    </source>
</evidence>
<comment type="similarity">
    <text evidence="1">Belongs to the FAD-binding monooxygenase family.</text>
</comment>
<dbReference type="SUPFAM" id="SSF51905">
    <property type="entry name" value="FAD/NAD(P)-binding domain"/>
    <property type="match status" value="2"/>
</dbReference>
<protein>
    <submittedName>
        <fullName evidence="5">Cyclohexanone monooxygenase</fullName>
    </submittedName>
</protein>
<evidence type="ECO:0000256" key="2">
    <source>
        <dbReference type="ARBA" id="ARBA00022630"/>
    </source>
</evidence>
<dbReference type="OrthoDB" id="74360at2759"/>
<gene>
    <name evidence="5" type="ORF">BT63DRAFT_476682</name>
</gene>
<keyword evidence="2" id="KW-0285">Flavoprotein</keyword>
<keyword evidence="3" id="KW-0274">FAD</keyword>
<evidence type="ECO:0000256" key="3">
    <source>
        <dbReference type="ARBA" id="ARBA00022827"/>
    </source>
</evidence>
<dbReference type="PANTHER" id="PTHR42877:SF4">
    <property type="entry name" value="FAD_NAD(P)-BINDING DOMAIN-CONTAINING PROTEIN-RELATED"/>
    <property type="match status" value="1"/>
</dbReference>
<organism evidence="5 6">
    <name type="scientific">Microthyrium microscopicum</name>
    <dbReference type="NCBI Taxonomy" id="703497"/>
    <lineage>
        <taxon>Eukaryota</taxon>
        <taxon>Fungi</taxon>
        <taxon>Dikarya</taxon>
        <taxon>Ascomycota</taxon>
        <taxon>Pezizomycotina</taxon>
        <taxon>Dothideomycetes</taxon>
        <taxon>Dothideomycetes incertae sedis</taxon>
        <taxon>Microthyriales</taxon>
        <taxon>Microthyriaceae</taxon>
        <taxon>Microthyrium</taxon>
    </lineage>
</organism>
<dbReference type="InterPro" id="IPR020946">
    <property type="entry name" value="Flavin_mOase-like"/>
</dbReference>
<dbReference type="EMBL" id="MU004232">
    <property type="protein sequence ID" value="KAF2671833.1"/>
    <property type="molecule type" value="Genomic_DNA"/>
</dbReference>
<sequence>MAHGQGRTNTTVAIIGAGFSGTCTAIDLIKRNQCRDFVILEKGLEVGGTWSDNTYPGCCCDVQSHLYSYSFEPNSNWSREFPTQAEIQRHMVSVAEKWGLYRHIRFNSTVSEGRWNEERKKWDIAVNIGSGKEAEYGEQYTLKADFLISGVGQLNQPYYPEIRGLENFSGKVMHSARWDWTYPINGKRVAIIGNGATAAQIIPEVAKQAISLTVFQRTPNWVVPRNDTAISVSRRTAYHYIPAIRKRYRSQLMDMREDFFQAASVPDTKEKDGIRKDCLEMMARSIPSNTELRAKLTPVYPPGCKRVICSDDFFPALNRSNVTLQTDPIEQITRTSISTSGKRSHEHEIDCLILATGFKTQQFLFPMEIYGSQGRSLSDVWKEAPSAFRGVNVESMPNFGILYGPNTNLGHNSIVLMIEAQSRYLNALIGKVIAAKKAGLLLALSPKPAVIESYNKWLQERLQKSTFADPRCQSWYKTAEGRILNNWCGTVVEYQQMMSKVQWQNYEIEDPGNFMVSRGAFDQIGRVVEESSFLQKSLDGVLIGSSVLFAGAFLWPRTRL</sequence>
<evidence type="ECO:0000313" key="6">
    <source>
        <dbReference type="Proteomes" id="UP000799302"/>
    </source>
</evidence>
<name>A0A6A6UK27_9PEZI</name>
<dbReference type="AlphaFoldDB" id="A0A6A6UK27"/>
<accession>A0A6A6UK27</accession>
<dbReference type="Gene3D" id="3.50.50.60">
    <property type="entry name" value="FAD/NAD(P)-binding domain"/>
    <property type="match status" value="2"/>
</dbReference>
<dbReference type="PANTHER" id="PTHR42877">
    <property type="entry name" value="L-ORNITHINE N(5)-MONOOXYGENASE-RELATED"/>
    <property type="match status" value="1"/>
</dbReference>
<dbReference type="GO" id="GO:0004499">
    <property type="term" value="F:N,N-dimethylaniline monooxygenase activity"/>
    <property type="evidence" value="ECO:0007669"/>
    <property type="project" value="InterPro"/>
</dbReference>
<dbReference type="GO" id="GO:0050661">
    <property type="term" value="F:NADP binding"/>
    <property type="evidence" value="ECO:0007669"/>
    <property type="project" value="InterPro"/>
</dbReference>
<dbReference type="InterPro" id="IPR036188">
    <property type="entry name" value="FAD/NAD-bd_sf"/>
</dbReference>
<dbReference type="Proteomes" id="UP000799302">
    <property type="component" value="Unassembled WGS sequence"/>
</dbReference>
<reference evidence="5" key="1">
    <citation type="journal article" date="2020" name="Stud. Mycol.">
        <title>101 Dothideomycetes genomes: a test case for predicting lifestyles and emergence of pathogens.</title>
        <authorList>
            <person name="Haridas S."/>
            <person name="Albert R."/>
            <person name="Binder M."/>
            <person name="Bloem J."/>
            <person name="Labutti K."/>
            <person name="Salamov A."/>
            <person name="Andreopoulos B."/>
            <person name="Baker S."/>
            <person name="Barry K."/>
            <person name="Bills G."/>
            <person name="Bluhm B."/>
            <person name="Cannon C."/>
            <person name="Castanera R."/>
            <person name="Culley D."/>
            <person name="Daum C."/>
            <person name="Ezra D."/>
            <person name="Gonzalez J."/>
            <person name="Henrissat B."/>
            <person name="Kuo A."/>
            <person name="Liang C."/>
            <person name="Lipzen A."/>
            <person name="Lutzoni F."/>
            <person name="Magnuson J."/>
            <person name="Mondo S."/>
            <person name="Nolan M."/>
            <person name="Ohm R."/>
            <person name="Pangilinan J."/>
            <person name="Park H.-J."/>
            <person name="Ramirez L."/>
            <person name="Alfaro M."/>
            <person name="Sun H."/>
            <person name="Tritt A."/>
            <person name="Yoshinaga Y."/>
            <person name="Zwiers L.-H."/>
            <person name="Turgeon B."/>
            <person name="Goodwin S."/>
            <person name="Spatafora J."/>
            <person name="Crous P."/>
            <person name="Grigoriev I."/>
        </authorList>
    </citation>
    <scope>NUCLEOTIDE SEQUENCE</scope>
    <source>
        <strain evidence="5">CBS 115976</strain>
    </source>
</reference>
<dbReference type="InterPro" id="IPR051209">
    <property type="entry name" value="FAD-bind_Monooxygenase_sf"/>
</dbReference>
<proteinExistence type="inferred from homology"/>
<keyword evidence="5" id="KW-0503">Monooxygenase</keyword>
<evidence type="ECO:0000256" key="4">
    <source>
        <dbReference type="ARBA" id="ARBA00023002"/>
    </source>
</evidence>